<gene>
    <name evidence="2" type="ORF">B296_00012203</name>
</gene>
<dbReference type="AlphaFoldDB" id="A0A427AU07"/>
<comment type="caution">
    <text evidence="2">The sequence shown here is derived from an EMBL/GenBank/DDBJ whole genome shotgun (WGS) entry which is preliminary data.</text>
</comment>
<feature type="compositionally biased region" description="Polar residues" evidence="1">
    <location>
        <begin position="275"/>
        <end position="284"/>
    </location>
</feature>
<evidence type="ECO:0000313" key="3">
    <source>
        <dbReference type="Proteomes" id="UP000287651"/>
    </source>
</evidence>
<name>A0A427AU07_ENSVE</name>
<reference evidence="2 3" key="1">
    <citation type="journal article" date="2014" name="Agronomy (Basel)">
        <title>A Draft Genome Sequence for Ensete ventricosum, the Drought-Tolerant Tree Against Hunger.</title>
        <authorList>
            <person name="Harrison J."/>
            <person name="Moore K.A."/>
            <person name="Paszkiewicz K."/>
            <person name="Jones T."/>
            <person name="Grant M."/>
            <person name="Ambacheew D."/>
            <person name="Muzemil S."/>
            <person name="Studholme D.J."/>
        </authorList>
    </citation>
    <scope>NUCLEOTIDE SEQUENCE [LARGE SCALE GENOMIC DNA]</scope>
</reference>
<sequence>MEAAGLLPGGRAKQQQRCLCRWRKGWPTVIASTFWGDYCGRRRSRVGWWQVQQRWSAKRGNSYCCNNKGCSKGKGGRNYGRGDYGGGGKAAGATEVVVVVHGQGLLLLLIAAMCYKAAREKTIVTEPTSGGGYSSLYREKRTRERSPQQEERTSLVEKEGAGMAERRSDTGWKGAAGCGKRRWWWFPIAGGITEQIAKTTTIRGRRGRRSAGSDGRLMEEKAIGSGRCSGRGGRSTAATEAATWVAAVSAPGSGCWSRVDDDLERVADEAAEAATGSNSSSRIETATVVEEGATGQRQQRRLRG</sequence>
<feature type="region of interest" description="Disordered" evidence="1">
    <location>
        <begin position="269"/>
        <end position="304"/>
    </location>
</feature>
<protein>
    <submittedName>
        <fullName evidence="2">Uncharacterized protein</fullName>
    </submittedName>
</protein>
<dbReference type="EMBL" id="AMZH03001332">
    <property type="protein sequence ID" value="RRT79701.1"/>
    <property type="molecule type" value="Genomic_DNA"/>
</dbReference>
<evidence type="ECO:0000313" key="2">
    <source>
        <dbReference type="EMBL" id="RRT79701.1"/>
    </source>
</evidence>
<dbReference type="Proteomes" id="UP000287651">
    <property type="component" value="Unassembled WGS sequence"/>
</dbReference>
<proteinExistence type="predicted"/>
<evidence type="ECO:0000256" key="1">
    <source>
        <dbReference type="SAM" id="MobiDB-lite"/>
    </source>
</evidence>
<accession>A0A427AU07</accession>
<feature type="compositionally biased region" description="Basic and acidic residues" evidence="1">
    <location>
        <begin position="137"/>
        <end position="170"/>
    </location>
</feature>
<feature type="region of interest" description="Disordered" evidence="1">
    <location>
        <begin position="134"/>
        <end position="173"/>
    </location>
</feature>
<feature type="region of interest" description="Disordered" evidence="1">
    <location>
        <begin position="200"/>
        <end position="234"/>
    </location>
</feature>
<organism evidence="2 3">
    <name type="scientific">Ensete ventricosum</name>
    <name type="common">Abyssinian banana</name>
    <name type="synonym">Musa ensete</name>
    <dbReference type="NCBI Taxonomy" id="4639"/>
    <lineage>
        <taxon>Eukaryota</taxon>
        <taxon>Viridiplantae</taxon>
        <taxon>Streptophyta</taxon>
        <taxon>Embryophyta</taxon>
        <taxon>Tracheophyta</taxon>
        <taxon>Spermatophyta</taxon>
        <taxon>Magnoliopsida</taxon>
        <taxon>Liliopsida</taxon>
        <taxon>Zingiberales</taxon>
        <taxon>Musaceae</taxon>
        <taxon>Ensete</taxon>
    </lineage>
</organism>